<organism evidence="7 10">
    <name type="scientific">Paraburkholderia phenazinium</name>
    <dbReference type="NCBI Taxonomy" id="60549"/>
    <lineage>
        <taxon>Bacteria</taxon>
        <taxon>Pseudomonadati</taxon>
        <taxon>Pseudomonadota</taxon>
        <taxon>Betaproteobacteria</taxon>
        <taxon>Burkholderiales</taxon>
        <taxon>Burkholderiaceae</taxon>
        <taxon>Paraburkholderia</taxon>
    </lineage>
</organism>
<dbReference type="Pfam" id="PF00355">
    <property type="entry name" value="Rieske"/>
    <property type="match status" value="1"/>
</dbReference>
<dbReference type="EMBL" id="FSRU01000001">
    <property type="protein sequence ID" value="SIO42681.1"/>
    <property type="molecule type" value="Genomic_DNA"/>
</dbReference>
<evidence type="ECO:0000256" key="3">
    <source>
        <dbReference type="ARBA" id="ARBA00023002"/>
    </source>
</evidence>
<feature type="domain" description="Rieske" evidence="6">
    <location>
        <begin position="33"/>
        <end position="134"/>
    </location>
</feature>
<sequence>MSTVQKNPVQLEVVGSDSKENGQPNTRFLQNVWYFAAWSADVLQEPLERLIIDQPVVLFRTSEGEVAALRNVCPHRFTPLSMGTVVGDTIECLYHGLRFAPSGQCVHNPHSATIPKAACVRRYPVAERDGIVWIWMGAAELADESTIVRYPELNQPEKFTYTRGQTMEMPLNYELMTDNLMDLSHVAFTHKNTLGSDGLVPGQTEVREDGNSIWSMRMAPNTKPAPSFSMSGGCSKDDVVDYWLDIRWDAPANFYLTSGHAPAGQGRYHGAQIDSLQVVTPSSANRCYYFFIHLRNYRRDDDAMTHELAEFIRQAFATEDEPMIASVQRNMDGRTLEEMKPVLLTCDAAAMRVRRARERLLDLEAKSDSDGMVERRK</sequence>
<dbReference type="InterPro" id="IPR044043">
    <property type="entry name" value="VanA_C_cat"/>
</dbReference>
<keyword evidence="7" id="KW-0503">Monooxygenase</keyword>
<reference evidence="9 10" key="1">
    <citation type="submission" date="2016-11" db="EMBL/GenBank/DDBJ databases">
        <authorList>
            <person name="Jaros S."/>
            <person name="Januszkiewicz K."/>
            <person name="Wedrychowicz H."/>
        </authorList>
    </citation>
    <scope>NUCLEOTIDE SEQUENCE [LARGE SCALE GENOMIC DNA]</scope>
    <source>
        <strain evidence="8 9">GAS86</strain>
        <strain evidence="7 10">GAS95</strain>
    </source>
</reference>
<dbReference type="PROSITE" id="PS51296">
    <property type="entry name" value="RIESKE"/>
    <property type="match status" value="1"/>
</dbReference>
<dbReference type="PANTHER" id="PTHR21266:SF60">
    <property type="entry name" value="3-KETOSTEROID-9-ALPHA-MONOOXYGENASE, OXYGENASE COMPONENT"/>
    <property type="match status" value="1"/>
</dbReference>
<dbReference type="Gene3D" id="3.90.380.10">
    <property type="entry name" value="Naphthalene 1,2-dioxygenase Alpha Subunit, Chain A, domain 1"/>
    <property type="match status" value="1"/>
</dbReference>
<dbReference type="Gene3D" id="2.102.10.10">
    <property type="entry name" value="Rieske [2Fe-2S] iron-sulphur domain"/>
    <property type="match status" value="1"/>
</dbReference>
<dbReference type="GO" id="GO:0008168">
    <property type="term" value="F:methyltransferase activity"/>
    <property type="evidence" value="ECO:0007669"/>
    <property type="project" value="UniProtKB-KW"/>
</dbReference>
<evidence type="ECO:0000259" key="6">
    <source>
        <dbReference type="PROSITE" id="PS51296"/>
    </source>
</evidence>
<name>A0A1N6JES3_9BURK</name>
<dbReference type="AlphaFoldDB" id="A0A1N6JES3"/>
<evidence type="ECO:0000313" key="9">
    <source>
        <dbReference type="Proteomes" id="UP000184693"/>
    </source>
</evidence>
<keyword evidence="7" id="KW-0808">Transferase</keyword>
<keyword evidence="5" id="KW-0411">Iron-sulfur</keyword>
<dbReference type="GO" id="GO:0051537">
    <property type="term" value="F:2 iron, 2 sulfur cluster binding"/>
    <property type="evidence" value="ECO:0007669"/>
    <property type="project" value="UniProtKB-KW"/>
</dbReference>
<gene>
    <name evidence="7" type="ORF">SAMN05444165_3084</name>
    <name evidence="8" type="ORF">SAMN05444168_5572</name>
</gene>
<evidence type="ECO:0000256" key="4">
    <source>
        <dbReference type="ARBA" id="ARBA00023004"/>
    </source>
</evidence>
<dbReference type="PANTHER" id="PTHR21266">
    <property type="entry name" value="IRON-SULFUR DOMAIN CONTAINING PROTEIN"/>
    <property type="match status" value="1"/>
</dbReference>
<evidence type="ECO:0000256" key="5">
    <source>
        <dbReference type="ARBA" id="ARBA00023014"/>
    </source>
</evidence>
<dbReference type="RefSeq" id="WP_167379438.1">
    <property type="nucleotide sequence ID" value="NZ_FSRM01000002.1"/>
</dbReference>
<keyword evidence="7" id="KW-0489">Methyltransferase</keyword>
<dbReference type="GO" id="GO:0004497">
    <property type="term" value="F:monooxygenase activity"/>
    <property type="evidence" value="ECO:0007669"/>
    <property type="project" value="UniProtKB-KW"/>
</dbReference>
<dbReference type="SUPFAM" id="SSF55961">
    <property type="entry name" value="Bet v1-like"/>
    <property type="match status" value="1"/>
</dbReference>
<keyword evidence="1" id="KW-0001">2Fe-2S</keyword>
<dbReference type="GO" id="GO:0032259">
    <property type="term" value="P:methylation"/>
    <property type="evidence" value="ECO:0007669"/>
    <property type="project" value="UniProtKB-KW"/>
</dbReference>
<dbReference type="EMBL" id="FSRM01000002">
    <property type="protein sequence ID" value="SIO49798.1"/>
    <property type="molecule type" value="Genomic_DNA"/>
</dbReference>
<evidence type="ECO:0000313" key="10">
    <source>
        <dbReference type="Proteomes" id="UP000185151"/>
    </source>
</evidence>
<dbReference type="GO" id="GO:0046872">
    <property type="term" value="F:metal ion binding"/>
    <property type="evidence" value="ECO:0007669"/>
    <property type="project" value="UniProtKB-KW"/>
</dbReference>
<keyword evidence="10" id="KW-1185">Reference proteome</keyword>
<dbReference type="InterPro" id="IPR050584">
    <property type="entry name" value="Cholesterol_7-desaturase"/>
</dbReference>
<keyword evidence="3" id="KW-0560">Oxidoreductase</keyword>
<accession>A0A1N6JES3</accession>
<dbReference type="CDD" id="cd08878">
    <property type="entry name" value="RHO_alpha_C_DMO-like"/>
    <property type="match status" value="1"/>
</dbReference>
<dbReference type="InterPro" id="IPR017941">
    <property type="entry name" value="Rieske_2Fe-2S"/>
</dbReference>
<evidence type="ECO:0000313" key="8">
    <source>
        <dbReference type="EMBL" id="SIO49798.1"/>
    </source>
</evidence>
<proteinExistence type="predicted"/>
<keyword evidence="2" id="KW-0479">Metal-binding</keyword>
<keyword evidence="4" id="KW-0408">Iron</keyword>
<dbReference type="Proteomes" id="UP000184693">
    <property type="component" value="Unassembled WGS sequence"/>
</dbReference>
<evidence type="ECO:0000256" key="2">
    <source>
        <dbReference type="ARBA" id="ARBA00022723"/>
    </source>
</evidence>
<evidence type="ECO:0000256" key="1">
    <source>
        <dbReference type="ARBA" id="ARBA00022714"/>
    </source>
</evidence>
<dbReference type="SUPFAM" id="SSF50022">
    <property type="entry name" value="ISP domain"/>
    <property type="match status" value="1"/>
</dbReference>
<dbReference type="Proteomes" id="UP000185151">
    <property type="component" value="Unassembled WGS sequence"/>
</dbReference>
<dbReference type="InterPro" id="IPR036922">
    <property type="entry name" value="Rieske_2Fe-2S_sf"/>
</dbReference>
<protein>
    <submittedName>
        <fullName evidence="7">Vanillate O-demethylase monooxygenase subunit</fullName>
    </submittedName>
</protein>
<dbReference type="Pfam" id="PF19112">
    <property type="entry name" value="VanA_C"/>
    <property type="match status" value="1"/>
</dbReference>
<evidence type="ECO:0000313" key="7">
    <source>
        <dbReference type="EMBL" id="SIO42681.1"/>
    </source>
</evidence>